<evidence type="ECO:0000256" key="4">
    <source>
        <dbReference type="ARBA" id="ARBA00022968"/>
    </source>
</evidence>
<evidence type="ECO:0000256" key="2">
    <source>
        <dbReference type="ARBA" id="ARBA00010271"/>
    </source>
</evidence>
<dbReference type="GeneID" id="109725975"/>
<keyword evidence="7" id="KW-0812">Transmembrane</keyword>
<evidence type="ECO:0000256" key="1">
    <source>
        <dbReference type="ARBA" id="ARBA00004323"/>
    </source>
</evidence>
<dbReference type="InterPro" id="IPR040911">
    <property type="entry name" value="Exostosin_GT47"/>
</dbReference>
<evidence type="ECO:0000256" key="3">
    <source>
        <dbReference type="ARBA" id="ARBA00022676"/>
    </source>
</evidence>
<dbReference type="Proteomes" id="UP000515123">
    <property type="component" value="Linkage group 20"/>
</dbReference>
<dbReference type="GO" id="GO:0016757">
    <property type="term" value="F:glycosyltransferase activity"/>
    <property type="evidence" value="ECO:0007669"/>
    <property type="project" value="UniProtKB-KW"/>
</dbReference>
<evidence type="ECO:0000259" key="8">
    <source>
        <dbReference type="Pfam" id="PF03016"/>
    </source>
</evidence>
<evidence type="ECO:0000256" key="7">
    <source>
        <dbReference type="SAM" id="Phobius"/>
    </source>
</evidence>
<keyword evidence="9" id="KW-1185">Reference proteome</keyword>
<dbReference type="OrthoDB" id="1924787at2759"/>
<keyword evidence="5" id="KW-0333">Golgi apparatus</keyword>
<protein>
    <submittedName>
        <fullName evidence="10">Probable glycosyltransferase At5g25310</fullName>
    </submittedName>
</protein>
<accession>A0A6P5GQP9</accession>
<dbReference type="AlphaFoldDB" id="A0A6P5GQP9"/>
<evidence type="ECO:0000256" key="5">
    <source>
        <dbReference type="ARBA" id="ARBA00023034"/>
    </source>
</evidence>
<keyword evidence="3" id="KW-0808">Transferase</keyword>
<evidence type="ECO:0000256" key="6">
    <source>
        <dbReference type="SAM" id="MobiDB-lite"/>
    </source>
</evidence>
<feature type="transmembrane region" description="Helical" evidence="7">
    <location>
        <begin position="12"/>
        <end position="32"/>
    </location>
</feature>
<name>A0A6P5GQP9_ANACO</name>
<feature type="domain" description="Exostosin GT47" evidence="8">
    <location>
        <begin position="167"/>
        <end position="455"/>
    </location>
</feature>
<dbReference type="GO" id="GO:0000139">
    <property type="term" value="C:Golgi membrane"/>
    <property type="evidence" value="ECO:0007669"/>
    <property type="project" value="UniProtKB-SubCell"/>
</dbReference>
<dbReference type="RefSeq" id="XP_020110976.1">
    <property type="nucleotide sequence ID" value="XM_020255387.1"/>
</dbReference>
<feature type="region of interest" description="Disordered" evidence="6">
    <location>
        <begin position="79"/>
        <end position="111"/>
    </location>
</feature>
<dbReference type="PANTHER" id="PTHR11062">
    <property type="entry name" value="EXOSTOSIN HEPARAN SULFATE GLYCOSYLTRANSFERASE -RELATED"/>
    <property type="match status" value="1"/>
</dbReference>
<comment type="subcellular location">
    <subcellularLocation>
        <location evidence="1">Golgi apparatus membrane</location>
        <topology evidence="1">Single-pass type II membrane protein</topology>
    </subcellularLocation>
</comment>
<organism evidence="9 10">
    <name type="scientific">Ananas comosus</name>
    <name type="common">Pineapple</name>
    <name type="synonym">Ananas ananas</name>
    <dbReference type="NCBI Taxonomy" id="4615"/>
    <lineage>
        <taxon>Eukaryota</taxon>
        <taxon>Viridiplantae</taxon>
        <taxon>Streptophyta</taxon>
        <taxon>Embryophyta</taxon>
        <taxon>Tracheophyta</taxon>
        <taxon>Spermatophyta</taxon>
        <taxon>Magnoliopsida</taxon>
        <taxon>Liliopsida</taxon>
        <taxon>Poales</taxon>
        <taxon>Bromeliaceae</taxon>
        <taxon>Bromelioideae</taxon>
        <taxon>Ananas</taxon>
    </lineage>
</organism>
<evidence type="ECO:0000313" key="9">
    <source>
        <dbReference type="Proteomes" id="UP000515123"/>
    </source>
</evidence>
<keyword evidence="7" id="KW-1133">Transmembrane helix</keyword>
<gene>
    <name evidence="10" type="primary">LOC109725975</name>
</gene>
<sequence>MACYWSRVFPIYLLLVIAAAAAAVVVVVVRVFSCCGSPPPPLPQPFTVALVPSDIVRRLRTQQSTSPLPRRPALDQPYRAVLPDAATKKKKNNESARERGNGDGSGGNDLDAVERDLARARGAIRRAVSRRRGNAFSAFPALHGEHVPLPNVYRNPAAFLQSYAEMENRFKVFVYEEGEPPLAHHGPCKNIYTTEGRFIETLESMTQQSATGVRTWDPRRAHAFFLPFSVTEMVQFIYLPLSYDHRPLQRFVADYVDVVASKHPFWNRTGGADHFMLSCHDWGPHASRGHPELYTNSIRALCNANTTEGFQPAKDVSIPEINLLTGDIPHQLLSPPPDLPARRFLAFFAGGLHGPIRPLLLQHWKGRDPDRLPVYEYLPKGLDYYHFMLHSRFCLCPSGHEVASPRIVEAIYAECVPVVISEGYALPFADVLRWEAFSVSVAVGDIPRLREVLEQIPAAEVESLREGVRAVKRHFVFNHPPKRFDVFNMILHSVWLRRLNLKLGH</sequence>
<evidence type="ECO:0000313" key="10">
    <source>
        <dbReference type="RefSeq" id="XP_020110976.1"/>
    </source>
</evidence>
<proteinExistence type="inferred from homology"/>
<keyword evidence="4" id="KW-0735">Signal-anchor</keyword>
<keyword evidence="7" id="KW-0472">Membrane</keyword>
<reference evidence="9" key="1">
    <citation type="journal article" date="2015" name="Nat. Genet.">
        <title>The pineapple genome and the evolution of CAM photosynthesis.</title>
        <authorList>
            <person name="Ming R."/>
            <person name="VanBuren R."/>
            <person name="Wai C.M."/>
            <person name="Tang H."/>
            <person name="Schatz M.C."/>
            <person name="Bowers J.E."/>
            <person name="Lyons E."/>
            <person name="Wang M.L."/>
            <person name="Chen J."/>
            <person name="Biggers E."/>
            <person name="Zhang J."/>
            <person name="Huang L."/>
            <person name="Zhang L."/>
            <person name="Miao W."/>
            <person name="Zhang J."/>
            <person name="Ye Z."/>
            <person name="Miao C."/>
            <person name="Lin Z."/>
            <person name="Wang H."/>
            <person name="Zhou H."/>
            <person name="Yim W.C."/>
            <person name="Priest H.D."/>
            <person name="Zheng C."/>
            <person name="Woodhouse M."/>
            <person name="Edger P.P."/>
            <person name="Guyot R."/>
            <person name="Guo H.B."/>
            <person name="Guo H."/>
            <person name="Zheng G."/>
            <person name="Singh R."/>
            <person name="Sharma A."/>
            <person name="Min X."/>
            <person name="Zheng Y."/>
            <person name="Lee H."/>
            <person name="Gurtowski J."/>
            <person name="Sedlazeck F.J."/>
            <person name="Harkess A."/>
            <person name="McKain M.R."/>
            <person name="Liao Z."/>
            <person name="Fang J."/>
            <person name="Liu J."/>
            <person name="Zhang X."/>
            <person name="Zhang Q."/>
            <person name="Hu W."/>
            <person name="Qin Y."/>
            <person name="Wang K."/>
            <person name="Chen L.Y."/>
            <person name="Shirley N."/>
            <person name="Lin Y.R."/>
            <person name="Liu L.Y."/>
            <person name="Hernandez A.G."/>
            <person name="Wright C.L."/>
            <person name="Bulone V."/>
            <person name="Tuskan G.A."/>
            <person name="Heath K."/>
            <person name="Zee F."/>
            <person name="Moore P.H."/>
            <person name="Sunkar R."/>
            <person name="Leebens-Mack J.H."/>
            <person name="Mockler T."/>
            <person name="Bennetzen J.L."/>
            <person name="Freeling M."/>
            <person name="Sankoff D."/>
            <person name="Paterson A.H."/>
            <person name="Zhu X."/>
            <person name="Yang X."/>
            <person name="Smith J.A."/>
            <person name="Cushman J.C."/>
            <person name="Paull R.E."/>
            <person name="Yu Q."/>
        </authorList>
    </citation>
    <scope>NUCLEOTIDE SEQUENCE [LARGE SCALE GENOMIC DNA]</scope>
    <source>
        <strain evidence="9">cv. F153</strain>
    </source>
</reference>
<feature type="compositionally biased region" description="Basic and acidic residues" evidence="6">
    <location>
        <begin position="92"/>
        <end position="101"/>
    </location>
</feature>
<reference evidence="10" key="2">
    <citation type="submission" date="2025-08" db="UniProtKB">
        <authorList>
            <consortium name="RefSeq"/>
        </authorList>
    </citation>
    <scope>IDENTIFICATION</scope>
    <source>
        <tissue evidence="10">Leaf</tissue>
    </source>
</reference>
<comment type="similarity">
    <text evidence="2">Belongs to the glycosyltransferase 47 family.</text>
</comment>
<dbReference type="PANTHER" id="PTHR11062:SF337">
    <property type="entry name" value="OS04G0109900 PROTEIN"/>
    <property type="match status" value="1"/>
</dbReference>
<dbReference type="Pfam" id="PF03016">
    <property type="entry name" value="Exostosin_GT47"/>
    <property type="match status" value="1"/>
</dbReference>
<keyword evidence="3" id="KW-0328">Glycosyltransferase</keyword>
<dbReference type="InterPro" id="IPR004263">
    <property type="entry name" value="Exostosin"/>
</dbReference>